<keyword evidence="7" id="KW-0406">Ion transport</keyword>
<evidence type="ECO:0000256" key="6">
    <source>
        <dbReference type="ARBA" id="ARBA00023053"/>
    </source>
</evidence>
<feature type="transmembrane region" description="Helical" evidence="11">
    <location>
        <begin position="584"/>
        <end position="607"/>
    </location>
</feature>
<feature type="region of interest" description="Disordered" evidence="10">
    <location>
        <begin position="304"/>
        <end position="349"/>
    </location>
</feature>
<protein>
    <recommendedName>
        <fullName evidence="12">Cation/H+ exchanger transmembrane domain-containing protein</fullName>
    </recommendedName>
</protein>
<dbReference type="Pfam" id="PF00999">
    <property type="entry name" value="Na_H_Exchanger"/>
    <property type="match status" value="1"/>
</dbReference>
<proteinExistence type="predicted"/>
<dbReference type="InterPro" id="IPR038770">
    <property type="entry name" value="Na+/solute_symporter_sf"/>
</dbReference>
<dbReference type="Proteomes" id="UP000664534">
    <property type="component" value="Unassembled WGS sequence"/>
</dbReference>
<keyword evidence="8 11" id="KW-0472">Membrane</keyword>
<dbReference type="OrthoDB" id="1288932at2759"/>
<dbReference type="Gene3D" id="1.20.1530.20">
    <property type="match status" value="3"/>
</dbReference>
<evidence type="ECO:0000259" key="12">
    <source>
        <dbReference type="Pfam" id="PF00999"/>
    </source>
</evidence>
<gene>
    <name evidence="13" type="ORF">IMSHALPRED_009402</name>
</gene>
<feature type="transmembrane region" description="Helical" evidence="11">
    <location>
        <begin position="141"/>
        <end position="162"/>
    </location>
</feature>
<evidence type="ECO:0000256" key="10">
    <source>
        <dbReference type="SAM" id="MobiDB-lite"/>
    </source>
</evidence>
<evidence type="ECO:0000256" key="4">
    <source>
        <dbReference type="ARBA" id="ARBA00022692"/>
    </source>
</evidence>
<evidence type="ECO:0000256" key="9">
    <source>
        <dbReference type="ARBA" id="ARBA00023201"/>
    </source>
</evidence>
<dbReference type="GO" id="GO:0015297">
    <property type="term" value="F:antiporter activity"/>
    <property type="evidence" value="ECO:0007669"/>
    <property type="project" value="UniProtKB-KW"/>
</dbReference>
<feature type="transmembrane region" description="Helical" evidence="11">
    <location>
        <begin position="174"/>
        <end position="193"/>
    </location>
</feature>
<keyword evidence="6" id="KW-0915">Sodium</keyword>
<dbReference type="GO" id="GO:0006814">
    <property type="term" value="P:sodium ion transport"/>
    <property type="evidence" value="ECO:0007669"/>
    <property type="project" value="UniProtKB-KW"/>
</dbReference>
<dbReference type="AlphaFoldDB" id="A0A8H3IY90"/>
<feature type="transmembrane region" description="Helical" evidence="11">
    <location>
        <begin position="83"/>
        <end position="101"/>
    </location>
</feature>
<keyword evidence="9" id="KW-0739">Sodium transport</keyword>
<dbReference type="PANTHER" id="PTHR43562:SF3">
    <property type="entry name" value="SODIUM ION_PROTON EXCHANGER (EUROFUNG)"/>
    <property type="match status" value="1"/>
</dbReference>
<feature type="domain" description="Cation/H+ exchanger transmembrane" evidence="12">
    <location>
        <begin position="47"/>
        <end position="297"/>
    </location>
</feature>
<dbReference type="EMBL" id="CAJPDT010000071">
    <property type="protein sequence ID" value="CAF9933575.1"/>
    <property type="molecule type" value="Genomic_DNA"/>
</dbReference>
<evidence type="ECO:0000256" key="8">
    <source>
        <dbReference type="ARBA" id="ARBA00023136"/>
    </source>
</evidence>
<evidence type="ECO:0000256" key="3">
    <source>
        <dbReference type="ARBA" id="ARBA00022449"/>
    </source>
</evidence>
<comment type="caution">
    <text evidence="13">The sequence shown here is derived from an EMBL/GenBank/DDBJ whole genome shotgun (WGS) entry which is preliminary data.</text>
</comment>
<feature type="compositionally biased region" description="Polar residues" evidence="10">
    <location>
        <begin position="312"/>
        <end position="332"/>
    </location>
</feature>
<feature type="transmembrane region" description="Helical" evidence="11">
    <location>
        <begin position="257"/>
        <end position="276"/>
    </location>
</feature>
<feature type="transmembrane region" description="Helical" evidence="11">
    <location>
        <begin position="52"/>
        <end position="71"/>
    </location>
</feature>
<sequence length="651" mass="69791">MKRTHIFYLSVRLNDSAAVAALPYQEPTISNILVLSSFLFLLNVTNHVLDRLVYCGLVGQVLIGVAFGTPGAKWIDKGTEQTIVQLGYLGLILLVYEGGLNTNFKSLKANADLSVLVALTGICLPIAFAFCLRSLASATPLQAFAAGAALCSTSLGTTFTILSTSRLTNTRLGTVLTSAAMMDDVVGLVLVQVISKLGPGSSSSHPVTVARPIGVSIGLAVFMLLTCRYLVKPIFSLICGLISSAVMRVIRKQPSEATLIAHTALLFGLVAAASYAGTSNLFAAYLAGASISWYGSEVAQRGNVEKTERTEATQSTATGMIQQTAHDGSSNSKNEKWETADDGTDRGEQLGTPAVVSTQAIIEPNRQDHKTERASGTSTYKKYIEQPVGRTLKPFFFASIGFSIPVTRMFNAAIVWRGIVFTILMLIGKLVTGVWLIRIAASSGTVATKIKAFQKRLNVLQWSCLVFTRSANGFKSEEKKTVDEPGSTAEPYVCTTDVEQRPRQSSDIPLRRASVQLLGSANSTSLRATASTTKSRSLYPASIFGVAMMARGEIGFLIAALAENTGIFASEDDSGAREDSGSEIYLVMVWAIVLCTVIGPVSVGLLVRRVERLQRQRREHGGGEKSFGYMGCAMILLDRSLPLRSAGVLHR</sequence>
<feature type="transmembrane region" description="Helical" evidence="11">
    <location>
        <begin position="537"/>
        <end position="562"/>
    </location>
</feature>
<evidence type="ECO:0000256" key="1">
    <source>
        <dbReference type="ARBA" id="ARBA00004141"/>
    </source>
</evidence>
<evidence type="ECO:0000313" key="13">
    <source>
        <dbReference type="EMBL" id="CAF9933575.1"/>
    </source>
</evidence>
<evidence type="ECO:0000256" key="7">
    <source>
        <dbReference type="ARBA" id="ARBA00023065"/>
    </source>
</evidence>
<evidence type="ECO:0000256" key="11">
    <source>
        <dbReference type="SAM" id="Phobius"/>
    </source>
</evidence>
<keyword evidence="14" id="KW-1185">Reference proteome</keyword>
<dbReference type="GO" id="GO:1902600">
    <property type="term" value="P:proton transmembrane transport"/>
    <property type="evidence" value="ECO:0007669"/>
    <property type="project" value="InterPro"/>
</dbReference>
<feature type="transmembrane region" description="Helical" evidence="11">
    <location>
        <begin position="213"/>
        <end position="231"/>
    </location>
</feature>
<comment type="subcellular location">
    <subcellularLocation>
        <location evidence="1">Membrane</location>
        <topology evidence="1">Multi-pass membrane protein</topology>
    </subcellularLocation>
</comment>
<feature type="transmembrane region" description="Helical" evidence="11">
    <location>
        <begin position="395"/>
        <end position="414"/>
    </location>
</feature>
<keyword evidence="2" id="KW-0813">Transport</keyword>
<dbReference type="InterPro" id="IPR006153">
    <property type="entry name" value="Cation/H_exchanger_TM"/>
</dbReference>
<feature type="transmembrane region" description="Helical" evidence="11">
    <location>
        <begin position="113"/>
        <end position="135"/>
    </location>
</feature>
<accession>A0A8H3IY90</accession>
<keyword evidence="5 11" id="KW-1133">Transmembrane helix</keyword>
<evidence type="ECO:0000313" key="14">
    <source>
        <dbReference type="Proteomes" id="UP000664534"/>
    </source>
</evidence>
<feature type="transmembrane region" description="Helical" evidence="11">
    <location>
        <begin position="420"/>
        <end position="441"/>
    </location>
</feature>
<reference evidence="13" key="1">
    <citation type="submission" date="2021-03" db="EMBL/GenBank/DDBJ databases">
        <authorList>
            <person name="Tagirdzhanova G."/>
        </authorList>
    </citation>
    <scope>NUCLEOTIDE SEQUENCE</scope>
</reference>
<dbReference type="GO" id="GO:0016020">
    <property type="term" value="C:membrane"/>
    <property type="evidence" value="ECO:0007669"/>
    <property type="project" value="UniProtKB-SubCell"/>
</dbReference>
<feature type="compositionally biased region" description="Basic and acidic residues" evidence="10">
    <location>
        <begin position="333"/>
        <end position="348"/>
    </location>
</feature>
<name>A0A8H3IY90_9LECA</name>
<evidence type="ECO:0000256" key="2">
    <source>
        <dbReference type="ARBA" id="ARBA00022448"/>
    </source>
</evidence>
<evidence type="ECO:0000256" key="5">
    <source>
        <dbReference type="ARBA" id="ARBA00022989"/>
    </source>
</evidence>
<dbReference type="PANTHER" id="PTHR43562">
    <property type="entry name" value="NAPA-TYPE SODIUM/HYDROGEN ANTIPORTER"/>
    <property type="match status" value="1"/>
</dbReference>
<keyword evidence="3" id="KW-0050">Antiport</keyword>
<keyword evidence="4 11" id="KW-0812">Transmembrane</keyword>
<organism evidence="13 14">
    <name type="scientific">Imshaugia aleurites</name>
    <dbReference type="NCBI Taxonomy" id="172621"/>
    <lineage>
        <taxon>Eukaryota</taxon>
        <taxon>Fungi</taxon>
        <taxon>Dikarya</taxon>
        <taxon>Ascomycota</taxon>
        <taxon>Pezizomycotina</taxon>
        <taxon>Lecanoromycetes</taxon>
        <taxon>OSLEUM clade</taxon>
        <taxon>Lecanoromycetidae</taxon>
        <taxon>Lecanorales</taxon>
        <taxon>Lecanorineae</taxon>
        <taxon>Parmeliaceae</taxon>
        <taxon>Imshaugia</taxon>
    </lineage>
</organism>